<dbReference type="InterPro" id="IPR013747">
    <property type="entry name" value="ACP_syn_III_C"/>
</dbReference>
<comment type="caution">
    <text evidence="6">The sequence shown here is derived from an EMBL/GenBank/DDBJ whole genome shotgun (WGS) entry which is preliminary data.</text>
</comment>
<reference evidence="6 7" key="1">
    <citation type="submission" date="2019-06" db="EMBL/GenBank/DDBJ databases">
        <title>Sequencing the genomes of 1000 actinobacteria strains.</title>
        <authorList>
            <person name="Klenk H.-P."/>
        </authorList>
    </citation>
    <scope>NUCLEOTIDE SEQUENCE [LARGE SCALE GENOMIC DNA]</scope>
    <source>
        <strain evidence="6 7">DSM 12335</strain>
    </source>
</reference>
<organism evidence="6 7">
    <name type="scientific">Ornithinicoccus hortensis</name>
    <dbReference type="NCBI Taxonomy" id="82346"/>
    <lineage>
        <taxon>Bacteria</taxon>
        <taxon>Bacillati</taxon>
        <taxon>Actinomycetota</taxon>
        <taxon>Actinomycetes</taxon>
        <taxon>Micrococcales</taxon>
        <taxon>Intrasporangiaceae</taxon>
        <taxon>Ornithinicoccus</taxon>
    </lineage>
</organism>
<dbReference type="Gene3D" id="3.40.47.10">
    <property type="match status" value="1"/>
</dbReference>
<dbReference type="AlphaFoldDB" id="A0A542YQS2"/>
<evidence type="ECO:0000256" key="3">
    <source>
        <dbReference type="SAM" id="MobiDB-lite"/>
    </source>
</evidence>
<name>A0A542YQS2_9MICO</name>
<evidence type="ECO:0000313" key="6">
    <source>
        <dbReference type="EMBL" id="TQL50455.1"/>
    </source>
</evidence>
<evidence type="ECO:0000313" key="7">
    <source>
        <dbReference type="Proteomes" id="UP000319516"/>
    </source>
</evidence>
<evidence type="ECO:0000256" key="1">
    <source>
        <dbReference type="ARBA" id="ARBA00022679"/>
    </source>
</evidence>
<dbReference type="GO" id="GO:0004315">
    <property type="term" value="F:3-oxoacyl-[acyl-carrier-protein] synthase activity"/>
    <property type="evidence" value="ECO:0007669"/>
    <property type="project" value="InterPro"/>
</dbReference>
<dbReference type="SUPFAM" id="SSF53901">
    <property type="entry name" value="Thiolase-like"/>
    <property type="match status" value="1"/>
</dbReference>
<proteinExistence type="predicted"/>
<evidence type="ECO:0000256" key="2">
    <source>
        <dbReference type="ARBA" id="ARBA00023315"/>
    </source>
</evidence>
<evidence type="ECO:0000259" key="4">
    <source>
        <dbReference type="Pfam" id="PF08541"/>
    </source>
</evidence>
<evidence type="ECO:0000259" key="5">
    <source>
        <dbReference type="Pfam" id="PF08545"/>
    </source>
</evidence>
<dbReference type="GO" id="GO:0044550">
    <property type="term" value="P:secondary metabolite biosynthetic process"/>
    <property type="evidence" value="ECO:0007669"/>
    <property type="project" value="TreeGrafter"/>
</dbReference>
<dbReference type="EMBL" id="VFOP01000001">
    <property type="protein sequence ID" value="TQL50455.1"/>
    <property type="molecule type" value="Genomic_DNA"/>
</dbReference>
<accession>A0A542YQS2</accession>
<feature type="domain" description="Beta-ketoacyl-[acyl-carrier-protein] synthase III N-terminal" evidence="5">
    <location>
        <begin position="399"/>
        <end position="462"/>
    </location>
</feature>
<dbReference type="InterPro" id="IPR013751">
    <property type="entry name" value="ACP_syn_III_N"/>
</dbReference>
<gene>
    <name evidence="6" type="ORF">FB467_1564</name>
</gene>
<dbReference type="PANTHER" id="PTHR34069:SF2">
    <property type="entry name" value="BETA-KETOACYL-[ACYL-CARRIER-PROTEIN] SYNTHASE III"/>
    <property type="match status" value="1"/>
</dbReference>
<keyword evidence="1" id="KW-0808">Transferase</keyword>
<feature type="region of interest" description="Disordered" evidence="3">
    <location>
        <begin position="622"/>
        <end position="648"/>
    </location>
</feature>
<dbReference type="Pfam" id="PF08545">
    <property type="entry name" value="ACP_syn_III"/>
    <property type="match status" value="1"/>
</dbReference>
<keyword evidence="7" id="KW-1185">Reference proteome</keyword>
<sequence length="648" mass="71954">MTQPFQLNSQGRMVFPSNFAPELDFAALADVEQLEAVIRRDFETKSPSGTEILARIEQGRYTHRYELMRDVAMNLFWSNRYAITMFDKRPCRWGDVPRNRDDLYMPTLTPWEDGPRKAEAVREVYQQLPATWDQDLEDRIFEVIFDVFSHRTFHATDLSPVKPTVAELLADPDHQTLRLTGYDPDYPVYRFEDILDASEDVPELEALHRWAMVLHNQYPWDRTRSELARVGDLRDDDYVVLFHPRDRQVQQFLTRVRTGAPGPYRPSHPPVEARQPTRPYRPIAVRDLAVQPRILALSVEPGDQVCSNEDLIRNSGYNWSPMSAAEISSKTGIEQRLYTSLDIEEIALRAARSALAHAGVGPEEVGAVVVCTCTSNRLIPSIATYLSGALGIYQSHASFDLIAACAGMPYGLAEAVRLIQEVERPVLVVCVEKFSDKIGNVRPSRMIFGDGAAALLVGVAEPGEAPDIEFLKTYASGPESQVNSIIWPNPDFDNNITVYGPEVKTLAGRYLAQMLEEIGALPDPDGKAVSLLDSIDLIVPHQANKTMVIELAAQSGLSADRLYFNIERMGNTSSASIPLAIYDAVSEGVITGPTRIFAPGFGAGAVAGYAVMTVDPAVMAPRQEEPEAPEQERAAIESTVEDISQAFS</sequence>
<protein>
    <submittedName>
        <fullName evidence="6">3-oxoacyl-(Acyl-carrier-protein) synthase III</fullName>
    </submittedName>
</protein>
<dbReference type="OrthoDB" id="9815506at2"/>
<feature type="compositionally biased region" description="Basic and acidic residues" evidence="3">
    <location>
        <begin position="622"/>
        <end position="635"/>
    </location>
</feature>
<keyword evidence="2" id="KW-0012">Acyltransferase</keyword>
<dbReference type="InterPro" id="IPR016039">
    <property type="entry name" value="Thiolase-like"/>
</dbReference>
<dbReference type="GO" id="GO:0006633">
    <property type="term" value="P:fatty acid biosynthetic process"/>
    <property type="evidence" value="ECO:0007669"/>
    <property type="project" value="InterPro"/>
</dbReference>
<feature type="domain" description="Beta-ketoacyl-[acyl-carrier-protein] synthase III C-terminal" evidence="4">
    <location>
        <begin position="533"/>
        <end position="612"/>
    </location>
</feature>
<dbReference type="Proteomes" id="UP000319516">
    <property type="component" value="Unassembled WGS sequence"/>
</dbReference>
<dbReference type="Pfam" id="PF08541">
    <property type="entry name" value="ACP_syn_III_C"/>
    <property type="match status" value="1"/>
</dbReference>
<dbReference type="PANTHER" id="PTHR34069">
    <property type="entry name" value="3-OXOACYL-[ACYL-CARRIER-PROTEIN] SYNTHASE 3"/>
    <property type="match status" value="1"/>
</dbReference>
<dbReference type="RefSeq" id="WP_141784588.1">
    <property type="nucleotide sequence ID" value="NZ_BAAAIK010000002.1"/>
</dbReference>